<accession>A0ABN2G7J8</accession>
<evidence type="ECO:0000313" key="6">
    <source>
        <dbReference type="EMBL" id="GAA1666665.1"/>
    </source>
</evidence>
<dbReference type="InterPro" id="IPR024681">
    <property type="entry name" value="RuBisCO_ssu"/>
</dbReference>
<keyword evidence="2 4" id="KW-0120">Carbon dioxide fixation</keyword>
<proteinExistence type="inferred from homology"/>
<comment type="miscellaneous">
    <text evidence="4">The basic functional RuBisCO is composed of a large chain homodimer in a 'head-to-tail' conformation. In form I RuBisCO this homodimer is arranged in a barrel-like tetramer with the small subunits forming a tetrameric 'cap' on each end of the 'barrel'.</text>
</comment>
<dbReference type="Gene3D" id="3.30.190.10">
    <property type="entry name" value="Ribulose bisphosphate carboxylase, small subunit"/>
    <property type="match status" value="1"/>
</dbReference>
<dbReference type="HAMAP" id="MF_00859">
    <property type="entry name" value="RuBisCO_S_bact"/>
    <property type="match status" value="1"/>
</dbReference>
<dbReference type="EMBL" id="BAAANY010000005">
    <property type="protein sequence ID" value="GAA1666665.1"/>
    <property type="molecule type" value="Genomic_DNA"/>
</dbReference>
<gene>
    <name evidence="4" type="primary">cbbS</name>
    <name evidence="6" type="ORF">GCM10009765_15180</name>
</gene>
<comment type="similarity">
    <text evidence="4">Belongs to the RuBisCO small chain family.</text>
</comment>
<evidence type="ECO:0000256" key="1">
    <source>
        <dbReference type="ARBA" id="ARBA00022567"/>
    </source>
</evidence>
<dbReference type="SMART" id="SM00961">
    <property type="entry name" value="RuBisCO_small"/>
    <property type="match status" value="1"/>
</dbReference>
<dbReference type="InterPro" id="IPR000894">
    <property type="entry name" value="RuBisCO_ssu_dom"/>
</dbReference>
<comment type="caution">
    <text evidence="6">The sequence shown here is derived from an EMBL/GenBank/DDBJ whole genome shotgun (WGS) entry which is preliminary data.</text>
</comment>
<organism evidence="6 7">
    <name type="scientific">Fodinicola feengrottensis</name>
    <dbReference type="NCBI Taxonomy" id="435914"/>
    <lineage>
        <taxon>Bacteria</taxon>
        <taxon>Bacillati</taxon>
        <taxon>Actinomycetota</taxon>
        <taxon>Actinomycetes</taxon>
        <taxon>Mycobacteriales</taxon>
        <taxon>Fodinicola</taxon>
    </lineage>
</organism>
<reference evidence="6 7" key="1">
    <citation type="journal article" date="2019" name="Int. J. Syst. Evol. Microbiol.">
        <title>The Global Catalogue of Microorganisms (GCM) 10K type strain sequencing project: providing services to taxonomists for standard genome sequencing and annotation.</title>
        <authorList>
            <consortium name="The Broad Institute Genomics Platform"/>
            <consortium name="The Broad Institute Genome Sequencing Center for Infectious Disease"/>
            <person name="Wu L."/>
            <person name="Ma J."/>
        </authorList>
    </citation>
    <scope>NUCLEOTIDE SEQUENCE [LARGE SCALE GENOMIC DNA]</scope>
    <source>
        <strain evidence="6 7">JCM 14718</strain>
    </source>
</reference>
<comment type="subunit">
    <text evidence="3 4">Heterohexadecamer of 8 large and 8 small subunits.</text>
</comment>
<evidence type="ECO:0000256" key="3">
    <source>
        <dbReference type="ARBA" id="ARBA00038826"/>
    </source>
</evidence>
<feature type="domain" description="Ribulose bisphosphate carboxylase small subunit" evidence="5">
    <location>
        <begin position="4"/>
        <end position="103"/>
    </location>
</feature>
<dbReference type="SUPFAM" id="SSF55239">
    <property type="entry name" value="RuBisCO, small subunit"/>
    <property type="match status" value="1"/>
</dbReference>
<evidence type="ECO:0000256" key="2">
    <source>
        <dbReference type="ARBA" id="ARBA00023300"/>
    </source>
</evidence>
<dbReference type="Proteomes" id="UP001500618">
    <property type="component" value="Unassembled WGS sequence"/>
</dbReference>
<dbReference type="PANTHER" id="PTHR31262:SF23">
    <property type="entry name" value="RIBULOSE BISPHOSPHATE CARBOXYLASE SMALL SUBUNIT"/>
    <property type="match status" value="1"/>
</dbReference>
<evidence type="ECO:0000313" key="7">
    <source>
        <dbReference type="Proteomes" id="UP001500618"/>
    </source>
</evidence>
<sequence>MRITQGTFSYLPDFSDDEIIAQLEYALQEGWPISVEFTDDPHPRNTYWDMWGLPMFDLVDPAGVLLEINACRTAHPDRYVRVNAYDARLGRQTVALSFLVQRPVEEPGFRLERQETADRRIAYTNYSYATGRPAGDRYQPG</sequence>
<dbReference type="PANTHER" id="PTHR31262">
    <property type="entry name" value="RIBULOSE BISPHOSPHATE CARBOXYLASE SMALL CHAIN 1, CHLOROPLASTIC"/>
    <property type="match status" value="1"/>
</dbReference>
<dbReference type="CDD" id="cd03527">
    <property type="entry name" value="RuBisCO_small"/>
    <property type="match status" value="1"/>
</dbReference>
<dbReference type="RefSeq" id="WP_344308404.1">
    <property type="nucleotide sequence ID" value="NZ_BAAANY010000005.1"/>
</dbReference>
<comment type="function">
    <text evidence="4">RuBisCO catalyzes two reactions: the carboxylation of D-ribulose 1,5-bisphosphate, the primary event in carbon dioxide fixation, as well as the oxidative fragmentation of the pentose substrate. Both reactions occur simultaneously and in competition at the same active site. Although the small subunit is not catalytic it is essential for maximal activity.</text>
</comment>
<dbReference type="Pfam" id="PF00101">
    <property type="entry name" value="RuBisCO_small"/>
    <property type="match status" value="1"/>
</dbReference>
<protein>
    <recommendedName>
        <fullName evidence="4">Ribulose bisphosphate carboxylase small subunit</fullName>
        <shortName evidence="4">RuBisCO small subunit</shortName>
    </recommendedName>
</protein>
<keyword evidence="7" id="KW-1185">Reference proteome</keyword>
<keyword evidence="1 4" id="KW-0113">Calvin cycle</keyword>
<dbReference type="InterPro" id="IPR036385">
    <property type="entry name" value="RuBisCO_ssu_sf"/>
</dbReference>
<evidence type="ECO:0000256" key="4">
    <source>
        <dbReference type="HAMAP-Rule" id="MF_00859"/>
    </source>
</evidence>
<evidence type="ECO:0000259" key="5">
    <source>
        <dbReference type="SMART" id="SM00961"/>
    </source>
</evidence>
<name>A0ABN2G7J8_9ACTN</name>